<evidence type="ECO:0000313" key="2">
    <source>
        <dbReference type="Proteomes" id="UP000789860"/>
    </source>
</evidence>
<feature type="non-terminal residue" evidence="1">
    <location>
        <position position="1"/>
    </location>
</feature>
<evidence type="ECO:0000313" key="1">
    <source>
        <dbReference type="EMBL" id="CAG8596444.1"/>
    </source>
</evidence>
<accession>A0ACA9MJE1</accession>
<dbReference type="EMBL" id="CAJVPM010013681">
    <property type="protein sequence ID" value="CAG8596444.1"/>
    <property type="molecule type" value="Genomic_DNA"/>
</dbReference>
<reference evidence="1" key="1">
    <citation type="submission" date="2021-06" db="EMBL/GenBank/DDBJ databases">
        <authorList>
            <person name="Kallberg Y."/>
            <person name="Tangrot J."/>
            <person name="Rosling A."/>
        </authorList>
    </citation>
    <scope>NUCLEOTIDE SEQUENCE</scope>
    <source>
        <strain evidence="1">AU212A</strain>
    </source>
</reference>
<sequence>WEEEVYVLNENNEYQQNKNNNNGKRPQAQSESRWKNRLRRRVNDQEPRLITVEDSQDMMDEDIFAPRKPQRKREPLVVDKLPSYDIAKDL</sequence>
<proteinExistence type="predicted"/>
<keyword evidence="2" id="KW-1185">Reference proteome</keyword>
<comment type="caution">
    <text evidence="1">The sequence shown here is derived from an EMBL/GenBank/DDBJ whole genome shotgun (WGS) entry which is preliminary data.</text>
</comment>
<protein>
    <submittedName>
        <fullName evidence="1">10386_t:CDS:1</fullName>
    </submittedName>
</protein>
<name>A0ACA9MJE1_9GLOM</name>
<feature type="non-terminal residue" evidence="1">
    <location>
        <position position="90"/>
    </location>
</feature>
<organism evidence="1 2">
    <name type="scientific">Scutellospora calospora</name>
    <dbReference type="NCBI Taxonomy" id="85575"/>
    <lineage>
        <taxon>Eukaryota</taxon>
        <taxon>Fungi</taxon>
        <taxon>Fungi incertae sedis</taxon>
        <taxon>Mucoromycota</taxon>
        <taxon>Glomeromycotina</taxon>
        <taxon>Glomeromycetes</taxon>
        <taxon>Diversisporales</taxon>
        <taxon>Gigasporaceae</taxon>
        <taxon>Scutellospora</taxon>
    </lineage>
</organism>
<gene>
    <name evidence="1" type="ORF">SCALOS_LOCUS6771</name>
</gene>
<dbReference type="Proteomes" id="UP000789860">
    <property type="component" value="Unassembled WGS sequence"/>
</dbReference>